<dbReference type="HOGENOM" id="CLU_020211_0_0_11"/>
<accession>W5IJX1</accession>
<dbReference type="InterPro" id="IPR036890">
    <property type="entry name" value="HATPase_C_sf"/>
</dbReference>
<dbReference type="AlphaFoldDB" id="W5IJX1"/>
<dbReference type="Pfam" id="PF14501">
    <property type="entry name" value="HATPase_c_5"/>
    <property type="match status" value="1"/>
</dbReference>
<organism evidence="3 4">
    <name type="scientific">Scardovia inopinata F0304</name>
    <dbReference type="NCBI Taxonomy" id="641146"/>
    <lineage>
        <taxon>Bacteria</taxon>
        <taxon>Bacillati</taxon>
        <taxon>Actinomycetota</taxon>
        <taxon>Actinomycetes</taxon>
        <taxon>Bifidobacteriales</taxon>
        <taxon>Bifidobacteriaceae</taxon>
        <taxon>Scardovia</taxon>
    </lineage>
</organism>
<feature type="transmembrane region" description="Helical" evidence="1">
    <location>
        <begin position="95"/>
        <end position="115"/>
    </location>
</feature>
<dbReference type="RefSeq" id="WP_040590658.1">
    <property type="nucleotide sequence ID" value="NZ_GG770225.1"/>
</dbReference>
<dbReference type="Gene3D" id="3.30.565.10">
    <property type="entry name" value="Histidine kinase-like ATPase, C-terminal domain"/>
    <property type="match status" value="1"/>
</dbReference>
<evidence type="ECO:0000313" key="3">
    <source>
        <dbReference type="EMBL" id="EFG27308.2"/>
    </source>
</evidence>
<feature type="transmembrane region" description="Helical" evidence="1">
    <location>
        <begin position="39"/>
        <end position="59"/>
    </location>
</feature>
<name>W5IJX1_SCAIO</name>
<keyword evidence="1" id="KW-0472">Membrane</keyword>
<feature type="transmembrane region" description="Helical" evidence="1">
    <location>
        <begin position="200"/>
        <end position="221"/>
    </location>
</feature>
<dbReference type="Proteomes" id="UP000005777">
    <property type="component" value="Unassembled WGS sequence"/>
</dbReference>
<reference evidence="3 4" key="1">
    <citation type="submission" date="2012-01" db="EMBL/GenBank/DDBJ databases">
        <title>The Genome Sequence of Scardovia inopinata F0304.</title>
        <authorList>
            <consortium name="The Broad Institute Genome Sequencing Platform"/>
            <person name="Ward D."/>
            <person name="Earl A."/>
            <person name="Feldgarden M."/>
            <person name="Gevers D."/>
            <person name="Young S."/>
            <person name="Zeng Q."/>
            <person name="Koehrsen M."/>
            <person name="Alvarado L."/>
            <person name="Berlin A.M."/>
            <person name="Borenstein D."/>
            <person name="Chapman S.B."/>
            <person name="Chen Z."/>
            <person name="Engels R."/>
            <person name="Freedman E."/>
            <person name="Gellesch M."/>
            <person name="Goldberg J."/>
            <person name="Griggs A."/>
            <person name="Gujja S."/>
            <person name="Heilman E.R."/>
            <person name="Heiman D.I."/>
            <person name="Hepburn T.A."/>
            <person name="Howarth C."/>
            <person name="Jen D."/>
            <person name="Larson L."/>
            <person name="Mehta T."/>
            <person name="Park D."/>
            <person name="Pearson M."/>
            <person name="Richards J."/>
            <person name="Roberts A."/>
            <person name="Saif S."/>
            <person name="Shea T.D."/>
            <person name="Shenoy N."/>
            <person name="Sisk P."/>
            <person name="Stolte C."/>
            <person name="Sykes S.N."/>
            <person name="Walk T."/>
            <person name="White J."/>
            <person name="Yandava C."/>
            <person name="Izard J."/>
            <person name="Baranova O.V."/>
            <person name="Blanton J.M."/>
            <person name="Tanner A.C."/>
            <person name="Dewhirst F."/>
            <person name="Haas B."/>
            <person name="Nusbaum C."/>
            <person name="Birren B."/>
        </authorList>
    </citation>
    <scope>NUCLEOTIDE SEQUENCE [LARGE SCALE GENOMIC DNA]</scope>
    <source>
        <strain evidence="3 4">F0304</strain>
    </source>
</reference>
<feature type="transmembrane region" description="Helical" evidence="1">
    <location>
        <begin position="65"/>
        <end position="83"/>
    </location>
</feature>
<dbReference type="eggNOG" id="COG0642">
    <property type="taxonomic scope" value="Bacteria"/>
</dbReference>
<feature type="transmembrane region" description="Helical" evidence="1">
    <location>
        <begin position="164"/>
        <end position="188"/>
    </location>
</feature>
<keyword evidence="1" id="KW-1133">Transmembrane helix</keyword>
<proteinExistence type="predicted"/>
<keyword evidence="1" id="KW-0812">Transmembrane</keyword>
<evidence type="ECO:0000259" key="2">
    <source>
        <dbReference type="Pfam" id="PF14501"/>
    </source>
</evidence>
<dbReference type="EMBL" id="ADCX01000004">
    <property type="protein sequence ID" value="EFG27308.2"/>
    <property type="molecule type" value="Genomic_DNA"/>
</dbReference>
<protein>
    <recommendedName>
        <fullName evidence="2">Sensor histidine kinase NatK-like C-terminal domain-containing protein</fullName>
    </recommendedName>
</protein>
<feature type="transmembrane region" description="Helical" evidence="1">
    <location>
        <begin position="6"/>
        <end position="30"/>
    </location>
</feature>
<dbReference type="InterPro" id="IPR032834">
    <property type="entry name" value="NatK-like_C"/>
</dbReference>
<comment type="caution">
    <text evidence="3">The sequence shown here is derived from an EMBL/GenBank/DDBJ whole genome shotgun (WGS) entry which is preliminary data.</text>
</comment>
<gene>
    <name evidence="3" type="ORF">HMPREF9020_00949</name>
</gene>
<feature type="domain" description="Sensor histidine kinase NatK-like C-terminal" evidence="2">
    <location>
        <begin position="331"/>
        <end position="457"/>
    </location>
</feature>
<sequence>MLVDPFVSFISFLNSTGFVFELMLSVALFVWKVKRRRNFALKLAFCLLTMIVIALVWSACVPSNALTAMIRCITFYLAFYITLRLCLRLDFRKSLLFLVAGVTAQHFIYCGAQILTYLTSSALRPAIPVQVAETYFYPLMLIPMFFLVYGMFAKRIQAQAFDDISISVRILLLIVGVFLCVTVFASLYNGYPSGTGQPSLVFIAFVLTRMITCGFLLELLAEMGDRFAAIHESAVLQQLLNQQKNRLAADKETIDLINIKTHDLKKQLQLLNGKISQDEIQDLNKLVTIYDSTIRTGNDALDVLLTNKSLICGQRGIRLERMIDGSRLNFMKPQDIYSLFGNALDNAIEAVSKIADKSLRYIHMTVKASKGMVIFHIDNPYQGELAYRDGDDRVVLVDRVNTNPHDGFGRRTLRTSKGDERYHGFGVQSIKLVAHQYQGVVTINAADGIFSLDVLLPGGE</sequence>
<keyword evidence="4" id="KW-1185">Reference proteome</keyword>
<feature type="transmembrane region" description="Helical" evidence="1">
    <location>
        <begin position="135"/>
        <end position="152"/>
    </location>
</feature>
<evidence type="ECO:0000313" key="4">
    <source>
        <dbReference type="Proteomes" id="UP000005777"/>
    </source>
</evidence>
<evidence type="ECO:0000256" key="1">
    <source>
        <dbReference type="SAM" id="Phobius"/>
    </source>
</evidence>
<dbReference type="CDD" id="cd16935">
    <property type="entry name" value="HATPase_AgrC-ComD-like"/>
    <property type="match status" value="1"/>
</dbReference>